<evidence type="ECO:0000256" key="3">
    <source>
        <dbReference type="ARBA" id="ARBA00022676"/>
    </source>
</evidence>
<evidence type="ECO:0000256" key="7">
    <source>
        <dbReference type="ARBA" id="ARBA00023136"/>
    </source>
</evidence>
<proteinExistence type="predicted"/>
<protein>
    <submittedName>
        <fullName evidence="10">Glycosyltransferase family 39 protein</fullName>
    </submittedName>
</protein>
<dbReference type="Pfam" id="PF13231">
    <property type="entry name" value="PMT_2"/>
    <property type="match status" value="1"/>
</dbReference>
<feature type="transmembrane region" description="Helical" evidence="8">
    <location>
        <begin position="242"/>
        <end position="262"/>
    </location>
</feature>
<evidence type="ECO:0000313" key="11">
    <source>
        <dbReference type="Proteomes" id="UP000595197"/>
    </source>
</evidence>
<feature type="transmembrane region" description="Helical" evidence="8">
    <location>
        <begin position="349"/>
        <end position="367"/>
    </location>
</feature>
<dbReference type="PANTHER" id="PTHR33908:SF3">
    <property type="entry name" value="UNDECAPRENYL PHOSPHATE-ALPHA-4-AMINO-4-DEOXY-L-ARABINOSE ARABINOSYL TRANSFERASE"/>
    <property type="match status" value="1"/>
</dbReference>
<feature type="transmembrane region" description="Helical" evidence="8">
    <location>
        <begin position="297"/>
        <end position="318"/>
    </location>
</feature>
<dbReference type="InterPro" id="IPR050297">
    <property type="entry name" value="LipidA_mod_glycosyltrf_83"/>
</dbReference>
<evidence type="ECO:0000256" key="4">
    <source>
        <dbReference type="ARBA" id="ARBA00022679"/>
    </source>
</evidence>
<accession>A0ABX7BE22</accession>
<feature type="transmembrane region" description="Helical" evidence="8">
    <location>
        <begin position="108"/>
        <end position="129"/>
    </location>
</feature>
<keyword evidence="3" id="KW-0328">Glycosyltransferase</keyword>
<evidence type="ECO:0000313" key="10">
    <source>
        <dbReference type="EMBL" id="QQP92632.1"/>
    </source>
</evidence>
<feature type="transmembrane region" description="Helical" evidence="8">
    <location>
        <begin position="167"/>
        <end position="185"/>
    </location>
</feature>
<feature type="domain" description="Glycosyltransferase RgtA/B/C/D-like" evidence="9">
    <location>
        <begin position="76"/>
        <end position="258"/>
    </location>
</feature>
<dbReference type="EMBL" id="CP067420">
    <property type="protein sequence ID" value="QQP92632.1"/>
    <property type="molecule type" value="Genomic_DNA"/>
</dbReference>
<feature type="transmembrane region" description="Helical" evidence="8">
    <location>
        <begin position="325"/>
        <end position="343"/>
    </location>
</feature>
<keyword evidence="6 8" id="KW-1133">Transmembrane helix</keyword>
<keyword evidence="2" id="KW-1003">Cell membrane</keyword>
<feature type="transmembrane region" description="Helical" evidence="8">
    <location>
        <begin position="438"/>
        <end position="457"/>
    </location>
</feature>
<reference evidence="10" key="1">
    <citation type="submission" date="2021-02" db="EMBL/GenBank/DDBJ databases">
        <title>Skermanella TT6 skin isolate.</title>
        <authorList>
            <person name="Lee K."/>
            <person name="Ganzorig M."/>
        </authorList>
    </citation>
    <scope>NUCLEOTIDE SEQUENCE</scope>
    <source>
        <strain evidence="10">TT6</strain>
    </source>
</reference>
<feature type="transmembrane region" description="Helical" evidence="8">
    <location>
        <begin position="409"/>
        <end position="429"/>
    </location>
</feature>
<evidence type="ECO:0000256" key="2">
    <source>
        <dbReference type="ARBA" id="ARBA00022475"/>
    </source>
</evidence>
<keyword evidence="4" id="KW-0808">Transferase</keyword>
<keyword evidence="5 8" id="KW-0812">Transmembrane</keyword>
<evidence type="ECO:0000256" key="8">
    <source>
        <dbReference type="SAM" id="Phobius"/>
    </source>
</evidence>
<feature type="transmembrane region" description="Helical" evidence="8">
    <location>
        <begin position="141"/>
        <end position="160"/>
    </location>
</feature>
<name>A0ABX7BE22_9PROT</name>
<gene>
    <name evidence="10" type="ORF">IGS68_26140</name>
</gene>
<evidence type="ECO:0000256" key="6">
    <source>
        <dbReference type="ARBA" id="ARBA00022989"/>
    </source>
</evidence>
<feature type="transmembrane region" description="Helical" evidence="8">
    <location>
        <begin position="379"/>
        <end position="403"/>
    </location>
</feature>
<dbReference type="Proteomes" id="UP000595197">
    <property type="component" value="Chromosome"/>
</dbReference>
<dbReference type="InterPro" id="IPR038731">
    <property type="entry name" value="RgtA/B/C-like"/>
</dbReference>
<comment type="subcellular location">
    <subcellularLocation>
        <location evidence="1">Cell membrane</location>
        <topology evidence="1">Multi-pass membrane protein</topology>
    </subcellularLocation>
</comment>
<feature type="transmembrane region" description="Helical" evidence="8">
    <location>
        <begin position="20"/>
        <end position="41"/>
    </location>
</feature>
<feature type="transmembrane region" description="Helical" evidence="8">
    <location>
        <begin position="197"/>
        <end position="230"/>
    </location>
</feature>
<keyword evidence="11" id="KW-1185">Reference proteome</keyword>
<evidence type="ECO:0000256" key="5">
    <source>
        <dbReference type="ARBA" id="ARBA00022692"/>
    </source>
</evidence>
<organism evidence="10 11">
    <name type="scientific">Skermanella cutis</name>
    <dbReference type="NCBI Taxonomy" id="2775420"/>
    <lineage>
        <taxon>Bacteria</taxon>
        <taxon>Pseudomonadati</taxon>
        <taxon>Pseudomonadota</taxon>
        <taxon>Alphaproteobacteria</taxon>
        <taxon>Rhodospirillales</taxon>
        <taxon>Azospirillaceae</taxon>
        <taxon>Skermanella</taxon>
    </lineage>
</organism>
<sequence length="568" mass="60197">MVSVADSSSGRPLPAMLKRIGLTAALAALCLALFLPGFFTLPPTDRDEARFAQATRQMLESGDFVDIRFQDEARHKKPVGIHWMQSATVALAGGPEQAAIWAYRLPSLAGAVLAVLLTFRIGTTLFGPLSGAPAGERAGQGAGFLAAAMLAGTVLLAVEARTAKTDAALLAAVLGAQAALAEAWLRRNGREAPSTGLVLLFWCSLGVGILLKGPIILLVVGGTALGLALVERRVGWLAPLRPRLGLPVLLLIVAPWLVLITIKTQGAFFAESVGHDMLAKVAGGRESKGFPPGYHTLLFPVTFWPWSLLAIPAIPWVWANRRDPAVLFCLAWAIPTWAVFEAVPTKLFHYVLPAYPALALLTARAALDGFGGGRRWLRVLSILLFLLISAVLAAGTVILYGFFEWTVDRVSLLLAAAVLAVLGYGALLFHRGGLRRSVAVLSAGSVGMYLLAFQVVLPRIEKIWISPRVAAAVAAARPCPGSTLVSVGFTEPSLVFLVGTGTVLSGDGRTAAHRLADDACALALVDLPQDDAFLAEAEAKGFQPIAIETVSGLNYSRGTKPMMTLYRR</sequence>
<evidence type="ECO:0000256" key="1">
    <source>
        <dbReference type="ARBA" id="ARBA00004651"/>
    </source>
</evidence>
<evidence type="ECO:0000259" key="9">
    <source>
        <dbReference type="Pfam" id="PF13231"/>
    </source>
</evidence>
<keyword evidence="7 8" id="KW-0472">Membrane</keyword>
<dbReference type="PANTHER" id="PTHR33908">
    <property type="entry name" value="MANNOSYLTRANSFERASE YKCB-RELATED"/>
    <property type="match status" value="1"/>
</dbReference>